<evidence type="ECO:0000259" key="3">
    <source>
        <dbReference type="Pfam" id="PF02397"/>
    </source>
</evidence>
<dbReference type="PANTHER" id="PTHR30576">
    <property type="entry name" value="COLANIC BIOSYNTHESIS UDP-GLUCOSE LIPID CARRIER TRANSFERASE"/>
    <property type="match status" value="1"/>
</dbReference>
<proteinExistence type="inferred from homology"/>
<evidence type="ECO:0000313" key="5">
    <source>
        <dbReference type="Proteomes" id="UP000193077"/>
    </source>
</evidence>
<feature type="domain" description="Bacterial sugar transferase" evidence="3">
    <location>
        <begin position="21"/>
        <end position="207"/>
    </location>
</feature>
<evidence type="ECO:0000313" key="4">
    <source>
        <dbReference type="EMBL" id="SLN67543.1"/>
    </source>
</evidence>
<dbReference type="InterPro" id="IPR003362">
    <property type="entry name" value="Bact_transf"/>
</dbReference>
<comment type="similarity">
    <text evidence="1">Belongs to the bacterial sugar transferase family.</text>
</comment>
<keyword evidence="2" id="KW-0270">Exopolysaccharide synthesis</keyword>
<dbReference type="OrthoDB" id="9808602at2"/>
<gene>
    <name evidence="4" type="primary">wcaJ</name>
    <name evidence="4" type="ORF">TRL7639_03894</name>
</gene>
<dbReference type="AlphaFoldDB" id="A0A1Y5TMK1"/>
<protein>
    <submittedName>
        <fullName evidence="4">UDP-glucose:undecaprenyl-phosphate glucose-1-phosphate transferase</fullName>
        <ecNumber evidence="4">2.7.8.31</ecNumber>
    </submittedName>
</protein>
<dbReference type="GO" id="GO:0000271">
    <property type="term" value="P:polysaccharide biosynthetic process"/>
    <property type="evidence" value="ECO:0007669"/>
    <property type="project" value="UniProtKB-KW"/>
</dbReference>
<evidence type="ECO:0000256" key="2">
    <source>
        <dbReference type="ARBA" id="ARBA00023169"/>
    </source>
</evidence>
<dbReference type="EC" id="2.7.8.31" evidence="4"/>
<dbReference type="Pfam" id="PF02397">
    <property type="entry name" value="Bac_transf"/>
    <property type="match status" value="1"/>
</dbReference>
<dbReference type="PANTHER" id="PTHR30576:SF10">
    <property type="entry name" value="SLL5057 PROTEIN"/>
    <property type="match status" value="1"/>
</dbReference>
<dbReference type="EMBL" id="FWFO01000004">
    <property type="protein sequence ID" value="SLN67543.1"/>
    <property type="molecule type" value="Genomic_DNA"/>
</dbReference>
<sequence>MTMTSIAPVKRTSKLPKVNAKRVLDLVLTGLILLAIWPVLAIVAGLVALTSRGPVFFVQTRVGRYGEPFRMLKFRSMYRDAETRRAQLVQHSERDGVCFKMRKDPRVTPVGRFIRRWSLDELPQLINVLRGDMSLVGPRPALPQEVAAYSAKAHGRHSVLPGITGLWQVSGRADVSFDEMIALDLAYARQVSVLTDIQIMFRTFQAVWGGRGAY</sequence>
<name>A0A1Y5TMK1_9RHOB</name>
<dbReference type="Proteomes" id="UP000193077">
    <property type="component" value="Unassembled WGS sequence"/>
</dbReference>
<keyword evidence="4" id="KW-0808">Transferase</keyword>
<organism evidence="4 5">
    <name type="scientific">Falsiruegeria litorea R37</name>
    <dbReference type="NCBI Taxonomy" id="1200284"/>
    <lineage>
        <taxon>Bacteria</taxon>
        <taxon>Pseudomonadati</taxon>
        <taxon>Pseudomonadota</taxon>
        <taxon>Alphaproteobacteria</taxon>
        <taxon>Rhodobacterales</taxon>
        <taxon>Roseobacteraceae</taxon>
        <taxon>Falsiruegeria</taxon>
    </lineage>
</organism>
<evidence type="ECO:0000256" key="1">
    <source>
        <dbReference type="ARBA" id="ARBA00006464"/>
    </source>
</evidence>
<dbReference type="GO" id="GO:0089702">
    <property type="term" value="F:undecaprenyl-phosphate glucose phosphotransferase activity"/>
    <property type="evidence" value="ECO:0007669"/>
    <property type="project" value="UniProtKB-EC"/>
</dbReference>
<reference evidence="4 5" key="1">
    <citation type="submission" date="2017-03" db="EMBL/GenBank/DDBJ databases">
        <authorList>
            <person name="Afonso C.L."/>
            <person name="Miller P.J."/>
            <person name="Scott M.A."/>
            <person name="Spackman E."/>
            <person name="Goraichik I."/>
            <person name="Dimitrov K.M."/>
            <person name="Suarez D.L."/>
            <person name="Swayne D.E."/>
        </authorList>
    </citation>
    <scope>NUCLEOTIDE SEQUENCE [LARGE SCALE GENOMIC DNA]</scope>
    <source>
        <strain evidence="4 5">CECT 7639</strain>
    </source>
</reference>
<accession>A0A1Y5TMK1</accession>
<keyword evidence="5" id="KW-1185">Reference proteome</keyword>
<dbReference type="RefSeq" id="WP_085797520.1">
    <property type="nucleotide sequence ID" value="NZ_FWFO01000004.1"/>
</dbReference>